<evidence type="ECO:0000313" key="2">
    <source>
        <dbReference type="Proteomes" id="UP001352852"/>
    </source>
</evidence>
<reference evidence="1 2" key="1">
    <citation type="submission" date="2021-06" db="EMBL/GenBank/DDBJ databases">
        <authorList>
            <person name="Palmer J.M."/>
        </authorList>
    </citation>
    <scope>NUCLEOTIDE SEQUENCE [LARGE SCALE GENOMIC DNA]</scope>
    <source>
        <strain evidence="1 2">CL_MEX2019</strain>
        <tissue evidence="1">Muscle</tissue>
    </source>
</reference>
<keyword evidence="2" id="KW-1185">Reference proteome</keyword>
<organism evidence="1 2">
    <name type="scientific">Characodon lateralis</name>
    <dbReference type="NCBI Taxonomy" id="208331"/>
    <lineage>
        <taxon>Eukaryota</taxon>
        <taxon>Metazoa</taxon>
        <taxon>Chordata</taxon>
        <taxon>Craniata</taxon>
        <taxon>Vertebrata</taxon>
        <taxon>Euteleostomi</taxon>
        <taxon>Actinopterygii</taxon>
        <taxon>Neopterygii</taxon>
        <taxon>Teleostei</taxon>
        <taxon>Neoteleostei</taxon>
        <taxon>Acanthomorphata</taxon>
        <taxon>Ovalentaria</taxon>
        <taxon>Atherinomorphae</taxon>
        <taxon>Cyprinodontiformes</taxon>
        <taxon>Goodeidae</taxon>
        <taxon>Characodon</taxon>
    </lineage>
</organism>
<protein>
    <submittedName>
        <fullName evidence="1">Uncharacterized protein</fullName>
    </submittedName>
</protein>
<sequence>IHPKDFPRSDAFCYYGHPTIFPASFISSMDSLQSFISSLLSSSGSSPPLLPHQHFLSSDNVQLAPGSSHRHSALQRSSWLVSKGEMYHSILFLKCFLIHLPFKSAVFPTPHLH</sequence>
<gene>
    <name evidence="1" type="ORF">CHARACLAT_027062</name>
</gene>
<comment type="caution">
    <text evidence="1">The sequence shown here is derived from an EMBL/GenBank/DDBJ whole genome shotgun (WGS) entry which is preliminary data.</text>
</comment>
<name>A0ABU7DNZ5_9TELE</name>
<evidence type="ECO:0000313" key="1">
    <source>
        <dbReference type="EMBL" id="MED6275503.1"/>
    </source>
</evidence>
<dbReference type="Proteomes" id="UP001352852">
    <property type="component" value="Unassembled WGS sequence"/>
</dbReference>
<accession>A0ABU7DNZ5</accession>
<feature type="non-terminal residue" evidence="1">
    <location>
        <position position="1"/>
    </location>
</feature>
<proteinExistence type="predicted"/>
<dbReference type="EMBL" id="JAHUTJ010027948">
    <property type="protein sequence ID" value="MED6275503.1"/>
    <property type="molecule type" value="Genomic_DNA"/>
</dbReference>